<organism evidence="3 4">
    <name type="scientific">Apatococcus fuscideae</name>
    <dbReference type="NCBI Taxonomy" id="2026836"/>
    <lineage>
        <taxon>Eukaryota</taxon>
        <taxon>Viridiplantae</taxon>
        <taxon>Chlorophyta</taxon>
        <taxon>core chlorophytes</taxon>
        <taxon>Trebouxiophyceae</taxon>
        <taxon>Chlorellales</taxon>
        <taxon>Chlorellaceae</taxon>
        <taxon>Apatococcus</taxon>
    </lineage>
</organism>
<dbReference type="EMBL" id="JALJOV010000808">
    <property type="protein sequence ID" value="KAK9861132.1"/>
    <property type="molecule type" value="Genomic_DNA"/>
</dbReference>
<feature type="region of interest" description="Disordered" evidence="2">
    <location>
        <begin position="90"/>
        <end position="143"/>
    </location>
</feature>
<feature type="compositionally biased region" description="Polar residues" evidence="2">
    <location>
        <begin position="222"/>
        <end position="235"/>
    </location>
</feature>
<dbReference type="GO" id="GO:0009507">
    <property type="term" value="C:chloroplast"/>
    <property type="evidence" value="ECO:0007669"/>
    <property type="project" value="TreeGrafter"/>
</dbReference>
<gene>
    <name evidence="3" type="ORF">WJX84_005572</name>
</gene>
<feature type="region of interest" description="Disordered" evidence="2">
    <location>
        <begin position="203"/>
        <end position="323"/>
    </location>
</feature>
<name>A0AAW1SV35_9CHLO</name>
<evidence type="ECO:0000313" key="3">
    <source>
        <dbReference type="EMBL" id="KAK9861132.1"/>
    </source>
</evidence>
<keyword evidence="4" id="KW-1185">Reference proteome</keyword>
<feature type="region of interest" description="Disordered" evidence="2">
    <location>
        <begin position="422"/>
        <end position="443"/>
    </location>
</feature>
<dbReference type="Proteomes" id="UP001485043">
    <property type="component" value="Unassembled WGS sequence"/>
</dbReference>
<evidence type="ECO:0000256" key="1">
    <source>
        <dbReference type="SAM" id="Coils"/>
    </source>
</evidence>
<feature type="compositionally biased region" description="Low complexity" evidence="2">
    <location>
        <begin position="31"/>
        <end position="44"/>
    </location>
</feature>
<sequence>LFFCLCCGKRRQQRSTAQAVRAAKHTHTPTAGLSSLGAPGSAGAANRRSLLTFWRRPQPTMQDPELAFTRPPPPIPAYAAPTLGGSLVGAGARSEAAQSAVQPPGRREAQTQTLSRGRDQPSPGRRLTRQPEPEGLVDIPLDDDRVTFSSRNALFQQERPSGLVVEAANPLASQDFTGPQSKVRPGALEEQPLRQQYAAYKAQSYRTRVPSPVVIPSPTTPAASNAGSTNGSDVGSDQFGPVSPSERAPLRRGSVSHRLSPAAGPSSRQSRGAREARERSMAGRSSAIHKHRERSEGRSEPHEPHVHRSSREARPESELTRARAASLRRALEREYAATQSRRLLSVRVNPGAGNPELPACHPLHLRREPLPGVPSIGPRVDYAATSPFSGRRPFMKANLMKRMLPVIDLLVNSRGYKRARLQGRFGASNSSGSDNTGSSGDPEVQENLVKLLNEQVGANQGHTQSSAAETSSSPNSSGNPEVQNTLSKLVKLQVGAEQVKARAAEGSETLKQTAEEAKEELERLRQVATDRSNLGFGSALADVNQAADEVAEMLRISREKIEANDADFAQWQYDMARRRSQGQFFQNLYTAEDPGRPASRQAARAVDGSAAQAAPSLLTQNIFSFLTAVLVLAVIADVVSGAPSFGQDLLYAGIAASMAVSLWLGRQKKVTPSDHSEKPQ</sequence>
<reference evidence="3 4" key="1">
    <citation type="journal article" date="2024" name="Nat. Commun.">
        <title>Phylogenomics reveals the evolutionary origins of lichenization in chlorophyte algae.</title>
        <authorList>
            <person name="Puginier C."/>
            <person name="Libourel C."/>
            <person name="Otte J."/>
            <person name="Skaloud P."/>
            <person name="Haon M."/>
            <person name="Grisel S."/>
            <person name="Petersen M."/>
            <person name="Berrin J.G."/>
            <person name="Delaux P.M."/>
            <person name="Dal Grande F."/>
            <person name="Keller J."/>
        </authorList>
    </citation>
    <scope>NUCLEOTIDE SEQUENCE [LARGE SCALE GENOMIC DNA]</scope>
    <source>
        <strain evidence="3 4">SAG 2523</strain>
    </source>
</reference>
<dbReference type="PANTHER" id="PTHR35731">
    <property type="entry name" value="8-AMINO-7-OXONONANOATE SYNTHASE"/>
    <property type="match status" value="1"/>
</dbReference>
<comment type="caution">
    <text evidence="3">The sequence shown here is derived from an EMBL/GenBank/DDBJ whole genome shotgun (WGS) entry which is preliminary data.</text>
</comment>
<feature type="region of interest" description="Disordered" evidence="2">
    <location>
        <begin position="458"/>
        <end position="483"/>
    </location>
</feature>
<dbReference type="AlphaFoldDB" id="A0AAW1SV35"/>
<protein>
    <submittedName>
        <fullName evidence="3">Uncharacterized protein</fullName>
    </submittedName>
</protein>
<proteinExistence type="predicted"/>
<feature type="coiled-coil region" evidence="1">
    <location>
        <begin position="500"/>
        <end position="534"/>
    </location>
</feature>
<feature type="compositionally biased region" description="Basic and acidic residues" evidence="2">
    <location>
        <begin position="272"/>
        <end position="281"/>
    </location>
</feature>
<accession>A0AAW1SV35</accession>
<feature type="non-terminal residue" evidence="3">
    <location>
        <position position="1"/>
    </location>
</feature>
<evidence type="ECO:0000313" key="4">
    <source>
        <dbReference type="Proteomes" id="UP001485043"/>
    </source>
</evidence>
<feature type="compositionally biased region" description="Low complexity" evidence="2">
    <location>
        <begin position="428"/>
        <end position="441"/>
    </location>
</feature>
<evidence type="ECO:0000256" key="2">
    <source>
        <dbReference type="SAM" id="MobiDB-lite"/>
    </source>
</evidence>
<keyword evidence="1" id="KW-0175">Coiled coil</keyword>
<dbReference type="PANTHER" id="PTHR35731:SF1">
    <property type="entry name" value="8-AMINO-7-OXONONANOATE SYNTHASE"/>
    <property type="match status" value="1"/>
</dbReference>
<feature type="compositionally biased region" description="Low complexity" evidence="2">
    <location>
        <begin position="465"/>
        <end position="481"/>
    </location>
</feature>
<feature type="region of interest" description="Disordered" evidence="2">
    <location>
        <begin position="18"/>
        <end position="44"/>
    </location>
</feature>
<feature type="compositionally biased region" description="Basic and acidic residues" evidence="2">
    <location>
        <begin position="293"/>
        <end position="321"/>
    </location>
</feature>